<feature type="compositionally biased region" description="Pro residues" evidence="1">
    <location>
        <begin position="265"/>
        <end position="330"/>
    </location>
</feature>
<sequence>MYPILLSCAKACRWAPPPTNNQAFAPQVPLCSAEQSRAEVAERNKRRRLLEVKAELRRGREEERRGEKQRREEEPTMVPRGRGREMQGGPLTLERYHRFFVDPWGTRLTIDHLNHIISMHGFVKLHRSNKGDIMRRLVGQVDLQPPRRSTLHRAAEGPPSDAVIAADVVSADVDAIGWTECPIGSVAVLAASPGDAPEPVEPDPRPADFVLAGRRARSKRSRSSAYGHRPPEPDDGGSSMEVEEKEDGEWLPPPPSTPPRWTRSPTPPPPPPSPPHATPPPPPPPPPREMVAPPPPPPPPYYGQPTLAPPPPPPPPYCGHPTLAPLPPRPLHFGASPARLRSRSIPRRDSDLSGAHRRCRRVTRHHSGARRSGVLNLRRRGRRRCRTGATSDRRQLQRCISHLLPPCSCSSSNRRRRRREFSGAGRRIREGVHC</sequence>
<keyword evidence="4" id="KW-1185">Reference proteome</keyword>
<name>A0A0P0VWK3_ORYSJ</name>
<evidence type="ECO:0000256" key="1">
    <source>
        <dbReference type="SAM" id="MobiDB-lite"/>
    </source>
</evidence>
<dbReference type="EMBL" id="AP014959">
    <property type="protein sequence ID" value="BAS83836.1"/>
    <property type="molecule type" value="Genomic_DNA"/>
</dbReference>
<evidence type="ECO:0000313" key="3">
    <source>
        <dbReference type="EMBL" id="BAS83836.1"/>
    </source>
</evidence>
<feature type="region of interest" description="Disordered" evidence="1">
    <location>
        <begin position="212"/>
        <end position="356"/>
    </location>
</feature>
<protein>
    <submittedName>
        <fullName evidence="3">Os03g0308700 protein</fullName>
    </submittedName>
</protein>
<organism evidence="3 4">
    <name type="scientific">Oryza sativa subsp. japonica</name>
    <name type="common">Rice</name>
    <dbReference type="NCBI Taxonomy" id="39947"/>
    <lineage>
        <taxon>Eukaryota</taxon>
        <taxon>Viridiplantae</taxon>
        <taxon>Streptophyta</taxon>
        <taxon>Embryophyta</taxon>
        <taxon>Tracheophyta</taxon>
        <taxon>Spermatophyta</taxon>
        <taxon>Magnoliopsida</taxon>
        <taxon>Liliopsida</taxon>
        <taxon>Poales</taxon>
        <taxon>Poaceae</taxon>
        <taxon>BOP clade</taxon>
        <taxon>Oryzoideae</taxon>
        <taxon>Oryzeae</taxon>
        <taxon>Oryzinae</taxon>
        <taxon>Oryza</taxon>
        <taxon>Oryza sativa</taxon>
    </lineage>
</organism>
<dbReference type="InParanoid" id="A0A0P0VWK3"/>
<dbReference type="PANTHER" id="PTHR35096:SF10">
    <property type="entry name" value="OS03G0308700 PROTEIN"/>
    <property type="match status" value="1"/>
</dbReference>
<dbReference type="PRINTS" id="PR01217">
    <property type="entry name" value="PRICHEXTENSN"/>
</dbReference>
<reference evidence="3 4" key="3">
    <citation type="journal article" date="2013" name="Rice">
        <title>Improvement of the Oryza sativa Nipponbare reference genome using next generation sequence and optical map data.</title>
        <authorList>
            <person name="Kawahara Y."/>
            <person name="de la Bastide M."/>
            <person name="Hamilton J.P."/>
            <person name="Kanamori H."/>
            <person name="McCombie W.R."/>
            <person name="Ouyang S."/>
            <person name="Schwartz D.C."/>
            <person name="Tanaka T."/>
            <person name="Wu J."/>
            <person name="Zhou S."/>
            <person name="Childs K.L."/>
            <person name="Davidson R.M."/>
            <person name="Lin H."/>
            <person name="Quesada-Ocampo L."/>
            <person name="Vaillancourt B."/>
            <person name="Sakai H."/>
            <person name="Lee S.S."/>
            <person name="Kim J."/>
            <person name="Numa H."/>
            <person name="Itoh T."/>
            <person name="Buell C.R."/>
            <person name="Matsumoto T."/>
        </authorList>
    </citation>
    <scope>NUCLEOTIDE SEQUENCE [LARGE SCALE GENOMIC DNA]</scope>
    <source>
        <strain evidence="4">cv. Nipponbare</strain>
    </source>
</reference>
<dbReference type="Pfam" id="PF25042">
    <property type="entry name" value="DUF7787"/>
    <property type="match status" value="1"/>
</dbReference>
<feature type="domain" description="DUF7787" evidence="2">
    <location>
        <begin position="91"/>
        <end position="143"/>
    </location>
</feature>
<dbReference type="eggNOG" id="ENOG502S8UG">
    <property type="taxonomic scope" value="Eukaryota"/>
</dbReference>
<dbReference type="AlphaFoldDB" id="A0A0P0VWK3"/>
<proteinExistence type="predicted"/>
<evidence type="ECO:0000313" key="4">
    <source>
        <dbReference type="Proteomes" id="UP000059680"/>
    </source>
</evidence>
<accession>A0A0P0VWK3</accession>
<feature type="region of interest" description="Disordered" evidence="1">
    <location>
        <begin position="58"/>
        <end position="88"/>
    </location>
</feature>
<dbReference type="Gramene" id="Os03t0308700-00">
    <property type="protein sequence ID" value="Os03t0308700-00"/>
    <property type="gene ID" value="Os03g0308700"/>
</dbReference>
<feature type="compositionally biased region" description="Basic and acidic residues" evidence="1">
    <location>
        <begin position="58"/>
        <end position="74"/>
    </location>
</feature>
<dbReference type="PaxDb" id="39947-A0A0P0VWK3"/>
<dbReference type="STRING" id="39947.A0A0P0VWK3"/>
<dbReference type="InterPro" id="IPR056689">
    <property type="entry name" value="DUF7787"/>
</dbReference>
<reference evidence="4" key="1">
    <citation type="journal article" date="2005" name="Nature">
        <title>The map-based sequence of the rice genome.</title>
        <authorList>
            <consortium name="International rice genome sequencing project (IRGSP)"/>
            <person name="Matsumoto T."/>
            <person name="Wu J."/>
            <person name="Kanamori H."/>
            <person name="Katayose Y."/>
            <person name="Fujisawa M."/>
            <person name="Namiki N."/>
            <person name="Mizuno H."/>
            <person name="Yamamoto K."/>
            <person name="Antonio B.A."/>
            <person name="Baba T."/>
            <person name="Sakata K."/>
            <person name="Nagamura Y."/>
            <person name="Aoki H."/>
            <person name="Arikawa K."/>
            <person name="Arita K."/>
            <person name="Bito T."/>
            <person name="Chiden Y."/>
            <person name="Fujitsuka N."/>
            <person name="Fukunaka R."/>
            <person name="Hamada M."/>
            <person name="Harada C."/>
            <person name="Hayashi A."/>
            <person name="Hijishita S."/>
            <person name="Honda M."/>
            <person name="Hosokawa S."/>
            <person name="Ichikawa Y."/>
            <person name="Idonuma A."/>
            <person name="Iijima M."/>
            <person name="Ikeda M."/>
            <person name="Ikeno M."/>
            <person name="Ito K."/>
            <person name="Ito S."/>
            <person name="Ito T."/>
            <person name="Ito Y."/>
            <person name="Ito Y."/>
            <person name="Iwabuchi A."/>
            <person name="Kamiya K."/>
            <person name="Karasawa W."/>
            <person name="Kurita K."/>
            <person name="Katagiri S."/>
            <person name="Kikuta A."/>
            <person name="Kobayashi H."/>
            <person name="Kobayashi N."/>
            <person name="Machita K."/>
            <person name="Maehara T."/>
            <person name="Masukawa M."/>
            <person name="Mizubayashi T."/>
            <person name="Mukai Y."/>
            <person name="Nagasaki H."/>
            <person name="Nagata Y."/>
            <person name="Naito S."/>
            <person name="Nakashima M."/>
            <person name="Nakama Y."/>
            <person name="Nakamichi Y."/>
            <person name="Nakamura M."/>
            <person name="Meguro A."/>
            <person name="Negishi M."/>
            <person name="Ohta I."/>
            <person name="Ohta T."/>
            <person name="Okamoto M."/>
            <person name="Ono N."/>
            <person name="Saji S."/>
            <person name="Sakaguchi M."/>
            <person name="Sakai K."/>
            <person name="Shibata M."/>
            <person name="Shimokawa T."/>
            <person name="Song J."/>
            <person name="Takazaki Y."/>
            <person name="Terasawa K."/>
            <person name="Tsugane M."/>
            <person name="Tsuji K."/>
            <person name="Ueda S."/>
            <person name="Waki K."/>
            <person name="Yamagata H."/>
            <person name="Yamamoto M."/>
            <person name="Yamamoto S."/>
            <person name="Yamane H."/>
            <person name="Yoshiki S."/>
            <person name="Yoshihara R."/>
            <person name="Yukawa K."/>
            <person name="Zhong H."/>
            <person name="Yano M."/>
            <person name="Yuan Q."/>
            <person name="Ouyang S."/>
            <person name="Liu J."/>
            <person name="Jones K.M."/>
            <person name="Gansberger K."/>
            <person name="Moffat K."/>
            <person name="Hill J."/>
            <person name="Bera J."/>
            <person name="Fadrosh D."/>
            <person name="Jin S."/>
            <person name="Johri S."/>
            <person name="Kim M."/>
            <person name="Overton L."/>
            <person name="Reardon M."/>
            <person name="Tsitrin T."/>
            <person name="Vuong H."/>
            <person name="Weaver B."/>
            <person name="Ciecko A."/>
            <person name="Tallon L."/>
            <person name="Jackson J."/>
            <person name="Pai G."/>
            <person name="Aken S.V."/>
            <person name="Utterback T."/>
            <person name="Reidmuller S."/>
            <person name="Feldblyum T."/>
            <person name="Hsiao J."/>
            <person name="Zismann V."/>
            <person name="Iobst S."/>
            <person name="de Vazeille A.R."/>
            <person name="Buell C.R."/>
            <person name="Ying K."/>
            <person name="Li Y."/>
            <person name="Lu T."/>
            <person name="Huang Y."/>
            <person name="Zhao Q."/>
            <person name="Feng Q."/>
            <person name="Zhang L."/>
            <person name="Zhu J."/>
            <person name="Weng Q."/>
            <person name="Mu J."/>
            <person name="Lu Y."/>
            <person name="Fan D."/>
            <person name="Liu Y."/>
            <person name="Guan J."/>
            <person name="Zhang Y."/>
            <person name="Yu S."/>
            <person name="Liu X."/>
            <person name="Zhang Y."/>
            <person name="Hong G."/>
            <person name="Han B."/>
            <person name="Choisne N."/>
            <person name="Demange N."/>
            <person name="Orjeda G."/>
            <person name="Samain S."/>
            <person name="Cattolico L."/>
            <person name="Pelletier E."/>
            <person name="Couloux A."/>
            <person name="Segurens B."/>
            <person name="Wincker P."/>
            <person name="D'Hont A."/>
            <person name="Scarpelli C."/>
            <person name="Weissenbach J."/>
            <person name="Salanoubat M."/>
            <person name="Quetier F."/>
            <person name="Yu Y."/>
            <person name="Kim H.R."/>
            <person name="Rambo T."/>
            <person name="Currie J."/>
            <person name="Collura K."/>
            <person name="Luo M."/>
            <person name="Yang T."/>
            <person name="Ammiraju J.S.S."/>
            <person name="Engler F."/>
            <person name="Soderlund C."/>
            <person name="Wing R.A."/>
            <person name="Palmer L.E."/>
            <person name="de la Bastide M."/>
            <person name="Spiegel L."/>
            <person name="Nascimento L."/>
            <person name="Zutavern T."/>
            <person name="O'Shaughnessy A."/>
            <person name="Dike S."/>
            <person name="Dedhia N."/>
            <person name="Preston R."/>
            <person name="Balija V."/>
            <person name="McCombie W.R."/>
            <person name="Chow T."/>
            <person name="Chen H."/>
            <person name="Chung M."/>
            <person name="Chen C."/>
            <person name="Shaw J."/>
            <person name="Wu H."/>
            <person name="Hsiao K."/>
            <person name="Chao Y."/>
            <person name="Chu M."/>
            <person name="Cheng C."/>
            <person name="Hour A."/>
            <person name="Lee P."/>
            <person name="Lin S."/>
            <person name="Lin Y."/>
            <person name="Liou J."/>
            <person name="Liu S."/>
            <person name="Hsing Y."/>
            <person name="Raghuvanshi S."/>
            <person name="Mohanty A."/>
            <person name="Bharti A.K."/>
            <person name="Gaur A."/>
            <person name="Gupta V."/>
            <person name="Kumar D."/>
            <person name="Ravi V."/>
            <person name="Vij S."/>
            <person name="Kapur A."/>
            <person name="Khurana P."/>
            <person name="Khurana P."/>
            <person name="Khurana J.P."/>
            <person name="Tyagi A.K."/>
            <person name="Gaikwad K."/>
            <person name="Singh A."/>
            <person name="Dalal V."/>
            <person name="Srivastava S."/>
            <person name="Dixit A."/>
            <person name="Pal A.K."/>
            <person name="Ghazi I.A."/>
            <person name="Yadav M."/>
            <person name="Pandit A."/>
            <person name="Bhargava A."/>
            <person name="Sureshbabu K."/>
            <person name="Batra K."/>
            <person name="Sharma T.R."/>
            <person name="Mohapatra T."/>
            <person name="Singh N.K."/>
            <person name="Messing J."/>
            <person name="Nelson A.B."/>
            <person name="Fuks G."/>
            <person name="Kavchok S."/>
            <person name="Keizer G."/>
            <person name="Linton E."/>
            <person name="Llaca V."/>
            <person name="Song R."/>
            <person name="Tanyolac B."/>
            <person name="Young S."/>
            <person name="Ho-Il K."/>
            <person name="Hahn J.H."/>
            <person name="Sangsakoo G."/>
            <person name="Vanavichit A."/>
            <person name="de Mattos Luiz.A.T."/>
            <person name="Zimmer P.D."/>
            <person name="Malone G."/>
            <person name="Dellagostin O."/>
            <person name="de Oliveira A.C."/>
            <person name="Bevan M."/>
            <person name="Bancroft I."/>
            <person name="Minx P."/>
            <person name="Cordum H."/>
            <person name="Wilson R."/>
            <person name="Cheng Z."/>
            <person name="Jin W."/>
            <person name="Jiang J."/>
            <person name="Leong S.A."/>
            <person name="Iwama H."/>
            <person name="Gojobori T."/>
            <person name="Itoh T."/>
            <person name="Niimura Y."/>
            <person name="Fujii Y."/>
            <person name="Habara T."/>
            <person name="Sakai H."/>
            <person name="Sato Y."/>
            <person name="Wilson G."/>
            <person name="Kumar K."/>
            <person name="McCouch S."/>
            <person name="Juretic N."/>
            <person name="Hoen D."/>
            <person name="Wright S."/>
            <person name="Bruskiewich R."/>
            <person name="Bureau T."/>
            <person name="Miyao A."/>
            <person name="Hirochika H."/>
            <person name="Nishikawa T."/>
            <person name="Kadowaki K."/>
            <person name="Sugiura M."/>
            <person name="Burr B."/>
            <person name="Sasaki T."/>
        </authorList>
    </citation>
    <scope>NUCLEOTIDE SEQUENCE [LARGE SCALE GENOMIC DNA]</scope>
    <source>
        <strain evidence="4">cv. Nipponbare</strain>
    </source>
</reference>
<reference evidence="3 4" key="2">
    <citation type="journal article" date="2013" name="Plant Cell Physiol.">
        <title>Rice Annotation Project Database (RAP-DB): an integrative and interactive database for rice genomics.</title>
        <authorList>
            <person name="Sakai H."/>
            <person name="Lee S.S."/>
            <person name="Tanaka T."/>
            <person name="Numa H."/>
            <person name="Kim J."/>
            <person name="Kawahara Y."/>
            <person name="Wakimoto H."/>
            <person name="Yang C.C."/>
            <person name="Iwamoto M."/>
            <person name="Abe T."/>
            <person name="Yamada Y."/>
            <person name="Muto A."/>
            <person name="Inokuchi H."/>
            <person name="Ikemura T."/>
            <person name="Matsumoto T."/>
            <person name="Sasaki T."/>
            <person name="Itoh T."/>
        </authorList>
    </citation>
    <scope>NUCLEOTIDE SEQUENCE [LARGE SCALE GENOMIC DNA]</scope>
    <source>
        <strain evidence="4">cv. Nipponbare</strain>
    </source>
</reference>
<gene>
    <name evidence="3" type="ordered locus">Os03g0308700</name>
    <name evidence="3" type="ORF">OSNPB_030308700</name>
</gene>
<evidence type="ECO:0000259" key="2">
    <source>
        <dbReference type="Pfam" id="PF25042"/>
    </source>
</evidence>
<dbReference type="PANTHER" id="PTHR35096">
    <property type="entry name" value="BNAA08G28570D PROTEIN"/>
    <property type="match status" value="1"/>
</dbReference>
<dbReference type="Proteomes" id="UP000059680">
    <property type="component" value="Chromosome 3"/>
</dbReference>
<feature type="region of interest" description="Disordered" evidence="1">
    <location>
        <begin position="412"/>
        <end position="434"/>
    </location>
</feature>